<evidence type="ECO:0000313" key="3">
    <source>
        <dbReference type="Proteomes" id="UP000515811"/>
    </source>
</evidence>
<sequence>MSTAEATHLIDDALWSRTLTHQLAAEMADSTLVFFYADAQGHTQSVELQLLTPTPATETRGMCQFSVRLLGPAALLLAQQTYRARHAAQGDFALFIGPIARTAQGIEYEACISHAL</sequence>
<dbReference type="Pfam" id="PF21880">
    <property type="entry name" value="DUF6916"/>
    <property type="match status" value="1"/>
</dbReference>
<dbReference type="AlphaFoldDB" id="A0A7G9RTV7"/>
<dbReference type="Proteomes" id="UP000515811">
    <property type="component" value="Chromosome"/>
</dbReference>
<feature type="domain" description="DUF6916" evidence="1">
    <location>
        <begin position="20"/>
        <end position="112"/>
    </location>
</feature>
<name>A0A7G9RTV7_9BURK</name>
<dbReference type="KEGG" id="drg:H9K76_09685"/>
<dbReference type="RefSeq" id="WP_187599901.1">
    <property type="nucleotide sequence ID" value="NZ_CP060714.1"/>
</dbReference>
<proteinExistence type="predicted"/>
<accession>A0A7G9RTV7</accession>
<dbReference type="EMBL" id="CP060714">
    <property type="protein sequence ID" value="QNN59032.1"/>
    <property type="molecule type" value="Genomic_DNA"/>
</dbReference>
<protein>
    <recommendedName>
        <fullName evidence="1">DUF6916 domain-containing protein</fullName>
    </recommendedName>
</protein>
<gene>
    <name evidence="2" type="ORF">H9K76_09685</name>
</gene>
<reference evidence="2 3" key="1">
    <citation type="submission" date="2020-08" db="EMBL/GenBank/DDBJ databases">
        <title>Genome sequence of Diaphorobacter ruginosibacter DSM 27467T.</title>
        <authorList>
            <person name="Hyun D.-W."/>
            <person name="Bae J.-W."/>
        </authorList>
    </citation>
    <scope>NUCLEOTIDE SEQUENCE [LARGE SCALE GENOMIC DNA]</scope>
    <source>
        <strain evidence="2 3">DSM 27467</strain>
    </source>
</reference>
<dbReference type="InterPro" id="IPR054209">
    <property type="entry name" value="DUF6916"/>
</dbReference>
<evidence type="ECO:0000259" key="1">
    <source>
        <dbReference type="Pfam" id="PF21880"/>
    </source>
</evidence>
<organism evidence="2 3">
    <name type="scientific">Diaphorobacter ruginosibacter</name>
    <dbReference type="NCBI Taxonomy" id="1715720"/>
    <lineage>
        <taxon>Bacteria</taxon>
        <taxon>Pseudomonadati</taxon>
        <taxon>Pseudomonadota</taxon>
        <taxon>Betaproteobacteria</taxon>
        <taxon>Burkholderiales</taxon>
        <taxon>Comamonadaceae</taxon>
        <taxon>Diaphorobacter</taxon>
    </lineage>
</organism>
<evidence type="ECO:0000313" key="2">
    <source>
        <dbReference type="EMBL" id="QNN59032.1"/>
    </source>
</evidence>
<keyword evidence="3" id="KW-1185">Reference proteome</keyword>